<dbReference type="GO" id="GO:0016810">
    <property type="term" value="F:hydrolase activity, acting on carbon-nitrogen (but not peptide) bonds"/>
    <property type="evidence" value="ECO:0007669"/>
    <property type="project" value="InterPro"/>
</dbReference>
<proteinExistence type="predicted"/>
<accession>A0A6G9CMH5</accession>
<dbReference type="AlphaFoldDB" id="A0A6G9CMH5"/>
<dbReference type="Gene3D" id="3.20.20.140">
    <property type="entry name" value="Metal-dependent hydrolases"/>
    <property type="match status" value="1"/>
</dbReference>
<dbReference type="InterPro" id="IPR032466">
    <property type="entry name" value="Metal_Hydrolase"/>
</dbReference>
<evidence type="ECO:0000313" key="2">
    <source>
        <dbReference type="EMBL" id="QIP38010.1"/>
    </source>
</evidence>
<gene>
    <name evidence="2" type="ORF">G9444_0766</name>
</gene>
<dbReference type="Proteomes" id="UP000502345">
    <property type="component" value="Chromosome"/>
</dbReference>
<dbReference type="Pfam" id="PF01979">
    <property type="entry name" value="Amidohydro_1"/>
    <property type="match status" value="1"/>
</dbReference>
<dbReference type="InterPro" id="IPR051781">
    <property type="entry name" value="Metallo-dep_Hydrolase"/>
</dbReference>
<evidence type="ECO:0000259" key="1">
    <source>
        <dbReference type="Pfam" id="PF01979"/>
    </source>
</evidence>
<evidence type="ECO:0000313" key="3">
    <source>
        <dbReference type="Proteomes" id="UP000502345"/>
    </source>
</evidence>
<dbReference type="PANTHER" id="PTHR43135:SF3">
    <property type="entry name" value="ALPHA-D-RIBOSE 1-METHYLPHOSPHONATE 5-TRIPHOSPHATE DIPHOSPHATASE"/>
    <property type="match status" value="1"/>
</dbReference>
<dbReference type="SUPFAM" id="SSF51556">
    <property type="entry name" value="Metallo-dependent hydrolases"/>
    <property type="match status" value="1"/>
</dbReference>
<dbReference type="InterPro" id="IPR006680">
    <property type="entry name" value="Amidohydro-rel"/>
</dbReference>
<dbReference type="InterPro" id="IPR011059">
    <property type="entry name" value="Metal-dep_hydrolase_composite"/>
</dbReference>
<organism evidence="2 3">
    <name type="scientific">Rhodococcus erythropolis</name>
    <name type="common">Arthrobacter picolinophilus</name>
    <dbReference type="NCBI Taxonomy" id="1833"/>
    <lineage>
        <taxon>Bacteria</taxon>
        <taxon>Bacillati</taxon>
        <taxon>Actinomycetota</taxon>
        <taxon>Actinomycetes</taxon>
        <taxon>Mycobacteriales</taxon>
        <taxon>Nocardiaceae</taxon>
        <taxon>Rhodococcus</taxon>
        <taxon>Rhodococcus erythropolis group</taxon>
    </lineage>
</organism>
<feature type="domain" description="Amidohydrolase-related" evidence="1">
    <location>
        <begin position="61"/>
        <end position="437"/>
    </location>
</feature>
<sequence length="466" mass="50450">MECIMSSFALSNVTLIDGRGGSPAERMTVVVENGSITRIVPTSQYDAATGPKVTDAAGKWLLPGYINGNIHLLDGIMIIGAGGVEYLARYEGSFSRVIEEGAQLTLKNGVTTVFDTWDARDPVLEARDRINAGTVIGSRIFAAGNIVGMGGPFSPDFNFTARQSISQSFANRMDLLFAAGVGAELTLLQEREFRARFRDYVQSGVDMVKIAISDHLISQLNPAAVRTYHTFPEKWVRMMAEDVHSAGLPLLSHTMAVPALELAADVDVDVMIHPTLTFNQVIPEELVNRIAERRIGVGIQPIADDYADRLLLHGHPFGTLNSPEHQKNERNFIEAGANVMVSTDAGCTSHDVMQDLGPDLQEGRPWSLGSDHFTWVKALRTRGLTAMGAIQALTHNVAEAYNKLDTIGTVEVGKLADLVLLNSDPLVDSENLSDIAAIYKEGVLVNRSALPNPQIVTAPRGTPVPN</sequence>
<dbReference type="EMBL" id="CP050124">
    <property type="protein sequence ID" value="QIP38010.1"/>
    <property type="molecule type" value="Genomic_DNA"/>
</dbReference>
<dbReference type="SUPFAM" id="SSF51338">
    <property type="entry name" value="Composite domain of metallo-dependent hydrolases"/>
    <property type="match status" value="1"/>
</dbReference>
<dbReference type="PANTHER" id="PTHR43135">
    <property type="entry name" value="ALPHA-D-RIBOSE 1-METHYLPHOSPHONATE 5-TRIPHOSPHATE DIPHOSPHATASE"/>
    <property type="match status" value="1"/>
</dbReference>
<dbReference type="Gene3D" id="2.30.40.10">
    <property type="entry name" value="Urease, subunit C, domain 1"/>
    <property type="match status" value="1"/>
</dbReference>
<protein>
    <submittedName>
        <fullName evidence="2">PuhA</fullName>
    </submittedName>
</protein>
<reference evidence="2 3" key="1">
    <citation type="submission" date="2020-03" db="EMBL/GenBank/DDBJ databases">
        <title>Screen low temperature-resistant strains for efficient degradation of petroleum hydrocarbons under the low temperature.</title>
        <authorList>
            <person name="Wang Y."/>
            <person name="Chen J."/>
        </authorList>
    </citation>
    <scope>NUCLEOTIDE SEQUENCE [LARGE SCALE GENOMIC DNA]</scope>
    <source>
        <strain evidence="2 3">KB1</strain>
    </source>
</reference>
<name>A0A6G9CMH5_RHOER</name>